<keyword evidence="2" id="KW-1185">Reference proteome</keyword>
<dbReference type="EMBL" id="JAUTXU010000466">
    <property type="protein sequence ID" value="KAK3680359.1"/>
    <property type="molecule type" value="Genomic_DNA"/>
</dbReference>
<dbReference type="Proteomes" id="UP001281147">
    <property type="component" value="Unassembled WGS sequence"/>
</dbReference>
<name>A0ACC3M991_9PEZI</name>
<evidence type="ECO:0000313" key="1">
    <source>
        <dbReference type="EMBL" id="KAK3680359.1"/>
    </source>
</evidence>
<evidence type="ECO:0000313" key="2">
    <source>
        <dbReference type="Proteomes" id="UP001281147"/>
    </source>
</evidence>
<reference evidence="1" key="1">
    <citation type="submission" date="2023-07" db="EMBL/GenBank/DDBJ databases">
        <title>Black Yeasts Isolated from many extreme environments.</title>
        <authorList>
            <person name="Coleine C."/>
            <person name="Stajich J.E."/>
            <person name="Selbmann L."/>
        </authorList>
    </citation>
    <scope>NUCLEOTIDE SEQUENCE</scope>
    <source>
        <strain evidence="1">CCFEE 5714</strain>
    </source>
</reference>
<protein>
    <submittedName>
        <fullName evidence="1">Uncharacterized protein</fullName>
    </submittedName>
</protein>
<accession>A0ACC3M991</accession>
<organism evidence="1 2">
    <name type="scientific">Vermiconidia calcicola</name>
    <dbReference type="NCBI Taxonomy" id="1690605"/>
    <lineage>
        <taxon>Eukaryota</taxon>
        <taxon>Fungi</taxon>
        <taxon>Dikarya</taxon>
        <taxon>Ascomycota</taxon>
        <taxon>Pezizomycotina</taxon>
        <taxon>Dothideomycetes</taxon>
        <taxon>Dothideomycetidae</taxon>
        <taxon>Mycosphaerellales</taxon>
        <taxon>Extremaceae</taxon>
        <taxon>Vermiconidia</taxon>
    </lineage>
</organism>
<gene>
    <name evidence="1" type="ORF">LTR37_021301</name>
</gene>
<comment type="caution">
    <text evidence="1">The sequence shown here is derived from an EMBL/GenBank/DDBJ whole genome shotgun (WGS) entry which is preliminary data.</text>
</comment>
<proteinExistence type="predicted"/>
<sequence>MAYYDPEKERVDVVCVLTEAGTHWAGQRKAPEAVVKIGGLAYKLLDLDFKVLFHDVLSSDSASRAAAWRPAAKVDGVRNEANTVVVMEAVQQFLRNHQQDLQDGFTIVLGGDCSITLAVFSGLQSRHPEGTKVGLLYMDGDADLTLPSETSAEGSSAIMDSMTISHLTGRAGGLESMRAFSNADGSPLVTAENIVLFGFDPLQLAPEHWVYLLENGYKAYTRPTVKKDPSVCAEKALAWLQDRVDVIYVHFDVDVIDSGESPLANYPHYAGLEFSQAMSALQAVLQHRKVKGLTLTEVNPNNDPDGDMIVRLVDGLVEGVKQRKKL</sequence>